<feature type="modified residue" description="Phosphoserine" evidence="6">
    <location>
        <position position="106"/>
    </location>
</feature>
<dbReference type="Gene3D" id="3.40.120.10">
    <property type="entry name" value="Alpha-D-Glucose-1,6-Bisphosphate, subunit A, domain 3"/>
    <property type="match status" value="3"/>
</dbReference>
<feature type="binding site" description="via phosphate group" evidence="6">
    <location>
        <position position="106"/>
    </location>
    <ligand>
        <name>Mg(2+)</name>
        <dbReference type="ChEBI" id="CHEBI:18420"/>
    </ligand>
</feature>
<dbReference type="Pfam" id="PF02878">
    <property type="entry name" value="PGM_PMM_I"/>
    <property type="match status" value="1"/>
</dbReference>
<dbReference type="GO" id="GO:0006048">
    <property type="term" value="P:UDP-N-acetylglucosamine biosynthetic process"/>
    <property type="evidence" value="ECO:0007669"/>
    <property type="project" value="TreeGrafter"/>
</dbReference>
<dbReference type="Pfam" id="PF02879">
    <property type="entry name" value="PGM_PMM_II"/>
    <property type="match status" value="1"/>
</dbReference>
<dbReference type="FunFam" id="3.40.120.10:FF:000003">
    <property type="entry name" value="Phosphoglucosamine mutase"/>
    <property type="match status" value="1"/>
</dbReference>
<feature type="domain" description="Alpha-D-phosphohexomutase alpha/beta/alpha" evidence="9">
    <location>
        <begin position="4"/>
        <end position="137"/>
    </location>
</feature>
<evidence type="ECO:0000256" key="6">
    <source>
        <dbReference type="HAMAP-Rule" id="MF_01554"/>
    </source>
</evidence>
<dbReference type="OrthoDB" id="9806956at2"/>
<dbReference type="GO" id="GO:0005829">
    <property type="term" value="C:cytosol"/>
    <property type="evidence" value="ECO:0007669"/>
    <property type="project" value="TreeGrafter"/>
</dbReference>
<evidence type="ECO:0000256" key="3">
    <source>
        <dbReference type="ARBA" id="ARBA00022723"/>
    </source>
</evidence>
<dbReference type="InterPro" id="IPR036900">
    <property type="entry name" value="A-D-PHexomutase_C_sf"/>
</dbReference>
<dbReference type="InterPro" id="IPR005844">
    <property type="entry name" value="A-D-PHexomutase_a/b/a-I"/>
</dbReference>
<dbReference type="GO" id="GO:0004615">
    <property type="term" value="F:phosphomannomutase activity"/>
    <property type="evidence" value="ECO:0007669"/>
    <property type="project" value="TreeGrafter"/>
</dbReference>
<dbReference type="InterPro" id="IPR016055">
    <property type="entry name" value="A-D-PHexomutase_a/b/a-I/II/III"/>
</dbReference>
<sequence length="460" mass="47403">MKRTYFGTDGVRGPYGGPVINEQFAARLGEAAAHFAMARAGRPGNPARVLIGRDTRGSGWRLEQAVAAGLAAGGLSPAALGIVPTPAVAAAVLRERAILGVMITASHNPAGDNGIKFFDHQGLKFNDAGEAEIESLLPGEARGRELAAGIDSAAATHAGPLPRIDGLAAYLETTRSLLPPGALAGWRVALDTANGSTCATSPMVLRGFGATVDALGAEPDGKNINAGVGSEHPGKLAARVRETGAQIGIAHDGDGDRCILCDEHGAVLDGDEILTLLALHALNRRSLAADTLVVTVQSNLGVDAAVRAAGGRVERSAVGDRYVIEKMLATGATLGGESSGHVIFSDISRTGDGLVAALKVLEVMLETGRPLSELRKGLKKFPQATSSLRVREKLPLDALPPLSGEIAALERELGAEGRVLVRYSGTETKLRLLVEGPTAAAVKSGLARLDTAARQALEVV</sequence>
<keyword evidence="13" id="KW-1185">Reference proteome</keyword>
<evidence type="ECO:0000259" key="8">
    <source>
        <dbReference type="Pfam" id="PF00408"/>
    </source>
</evidence>
<dbReference type="HAMAP" id="MF_01554_B">
    <property type="entry name" value="GlmM_B"/>
    <property type="match status" value="1"/>
</dbReference>
<dbReference type="PANTHER" id="PTHR42946:SF1">
    <property type="entry name" value="PHOSPHOGLUCOMUTASE (ALPHA-D-GLUCOSE-1,6-BISPHOSPHATE-DEPENDENT)"/>
    <property type="match status" value="1"/>
</dbReference>
<comment type="similarity">
    <text evidence="1 6 7">Belongs to the phosphohexose mutase family.</text>
</comment>
<dbReference type="InterPro" id="IPR005845">
    <property type="entry name" value="A-D-PHexomutase_a/b/a-II"/>
</dbReference>
<accession>A0A178IF80</accession>
<dbReference type="GO" id="GO:0008966">
    <property type="term" value="F:phosphoglucosamine mutase activity"/>
    <property type="evidence" value="ECO:0007669"/>
    <property type="project" value="UniProtKB-UniRule"/>
</dbReference>
<dbReference type="PANTHER" id="PTHR42946">
    <property type="entry name" value="PHOSPHOHEXOSE MUTASE"/>
    <property type="match status" value="1"/>
</dbReference>
<dbReference type="InterPro" id="IPR050060">
    <property type="entry name" value="Phosphoglucosamine_mutase"/>
</dbReference>
<feature type="domain" description="Alpha-D-phosphohexomutase alpha/beta/alpha" evidence="10">
    <location>
        <begin position="169"/>
        <end position="265"/>
    </location>
</feature>
<dbReference type="SUPFAM" id="SSF53738">
    <property type="entry name" value="Phosphoglucomutase, first 3 domains"/>
    <property type="match status" value="3"/>
</dbReference>
<dbReference type="InterPro" id="IPR005841">
    <property type="entry name" value="Alpha-D-phosphohexomutase_SF"/>
</dbReference>
<comment type="catalytic activity">
    <reaction evidence="6">
        <text>alpha-D-glucosamine 1-phosphate = D-glucosamine 6-phosphate</text>
        <dbReference type="Rhea" id="RHEA:23424"/>
        <dbReference type="ChEBI" id="CHEBI:58516"/>
        <dbReference type="ChEBI" id="CHEBI:58725"/>
        <dbReference type="EC" id="5.4.2.10"/>
    </reaction>
</comment>
<name>A0A178IF80_9BACT</name>
<feature type="binding site" evidence="6">
    <location>
        <position position="254"/>
    </location>
    <ligand>
        <name>Mg(2+)</name>
        <dbReference type="ChEBI" id="CHEBI:18420"/>
    </ligand>
</feature>
<evidence type="ECO:0000256" key="2">
    <source>
        <dbReference type="ARBA" id="ARBA00022553"/>
    </source>
</evidence>
<dbReference type="GO" id="GO:0009252">
    <property type="term" value="P:peptidoglycan biosynthetic process"/>
    <property type="evidence" value="ECO:0007669"/>
    <property type="project" value="TreeGrafter"/>
</dbReference>
<evidence type="ECO:0000259" key="11">
    <source>
        <dbReference type="Pfam" id="PF02880"/>
    </source>
</evidence>
<evidence type="ECO:0000313" key="12">
    <source>
        <dbReference type="EMBL" id="OAM87739.1"/>
    </source>
</evidence>
<keyword evidence="3 6" id="KW-0479">Metal-binding</keyword>
<comment type="caution">
    <text evidence="12">The sequence shown here is derived from an EMBL/GenBank/DDBJ whole genome shotgun (WGS) entry which is preliminary data.</text>
</comment>
<dbReference type="PROSITE" id="PS00710">
    <property type="entry name" value="PGM_PMM"/>
    <property type="match status" value="1"/>
</dbReference>
<evidence type="ECO:0000313" key="13">
    <source>
        <dbReference type="Proteomes" id="UP000078486"/>
    </source>
</evidence>
<dbReference type="InterPro" id="IPR006352">
    <property type="entry name" value="GlmM_bact"/>
</dbReference>
<keyword evidence="2 6" id="KW-0597">Phosphoprotein</keyword>
<evidence type="ECO:0000256" key="4">
    <source>
        <dbReference type="ARBA" id="ARBA00022842"/>
    </source>
</evidence>
<dbReference type="SUPFAM" id="SSF55957">
    <property type="entry name" value="Phosphoglucomutase, C-terminal domain"/>
    <property type="match status" value="1"/>
</dbReference>
<feature type="domain" description="Alpha-D-phosphohexomutase C-terminal" evidence="8">
    <location>
        <begin position="389"/>
        <end position="449"/>
    </location>
</feature>
<dbReference type="EMBL" id="LRRQ01000160">
    <property type="protein sequence ID" value="OAM87739.1"/>
    <property type="molecule type" value="Genomic_DNA"/>
</dbReference>
<dbReference type="PRINTS" id="PR00509">
    <property type="entry name" value="PGMPMM"/>
</dbReference>
<dbReference type="Pfam" id="PF00408">
    <property type="entry name" value="PGM_PMM_IV"/>
    <property type="match status" value="1"/>
</dbReference>
<dbReference type="GO" id="GO:0005975">
    <property type="term" value="P:carbohydrate metabolic process"/>
    <property type="evidence" value="ECO:0007669"/>
    <property type="project" value="InterPro"/>
</dbReference>
<dbReference type="GO" id="GO:0000287">
    <property type="term" value="F:magnesium ion binding"/>
    <property type="evidence" value="ECO:0007669"/>
    <property type="project" value="UniProtKB-UniRule"/>
</dbReference>
<comment type="PTM">
    <text evidence="6">Activated by phosphorylation.</text>
</comment>
<dbReference type="EC" id="5.4.2.10" evidence="6"/>
<proteinExistence type="inferred from homology"/>
<keyword evidence="4 6" id="KW-0460">Magnesium</keyword>
<feature type="binding site" evidence="6">
    <location>
        <position position="256"/>
    </location>
    <ligand>
        <name>Mg(2+)</name>
        <dbReference type="ChEBI" id="CHEBI:18420"/>
    </ligand>
</feature>
<protein>
    <recommendedName>
        <fullName evidence="6">Phosphoglucosamine mutase</fullName>
        <ecNumber evidence="6">5.4.2.10</ecNumber>
    </recommendedName>
</protein>
<dbReference type="STRING" id="1184151.AW736_20965"/>
<dbReference type="AlphaFoldDB" id="A0A178IF80"/>
<dbReference type="Proteomes" id="UP000078486">
    <property type="component" value="Unassembled WGS sequence"/>
</dbReference>
<evidence type="ECO:0000256" key="5">
    <source>
        <dbReference type="ARBA" id="ARBA00023235"/>
    </source>
</evidence>
<evidence type="ECO:0000259" key="10">
    <source>
        <dbReference type="Pfam" id="PF02879"/>
    </source>
</evidence>
<evidence type="ECO:0000256" key="1">
    <source>
        <dbReference type="ARBA" id="ARBA00010231"/>
    </source>
</evidence>
<keyword evidence="5 6" id="KW-0413">Isomerase</keyword>
<comment type="function">
    <text evidence="6">Catalyzes the conversion of glucosamine-6-phosphate to glucosamine-1-phosphate.</text>
</comment>
<evidence type="ECO:0000259" key="9">
    <source>
        <dbReference type="Pfam" id="PF02878"/>
    </source>
</evidence>
<dbReference type="InterPro" id="IPR005846">
    <property type="entry name" value="A-D-PHexomutase_a/b/a-III"/>
</dbReference>
<dbReference type="InterPro" id="IPR005843">
    <property type="entry name" value="A-D-PHexomutase_C"/>
</dbReference>
<feature type="domain" description="Alpha-D-phosphohexomutase alpha/beta/alpha" evidence="11">
    <location>
        <begin position="269"/>
        <end position="377"/>
    </location>
</feature>
<dbReference type="InterPro" id="IPR016066">
    <property type="entry name" value="A-D-PHexomutase_CS"/>
</dbReference>
<evidence type="ECO:0000256" key="7">
    <source>
        <dbReference type="RuleBase" id="RU004326"/>
    </source>
</evidence>
<gene>
    <name evidence="6" type="primary">glmM</name>
    <name evidence="12" type="ORF">AW736_20965</name>
</gene>
<feature type="active site" description="Phosphoserine intermediate" evidence="6">
    <location>
        <position position="106"/>
    </location>
</feature>
<comment type="cofactor">
    <cofactor evidence="6">
        <name>Mg(2+)</name>
        <dbReference type="ChEBI" id="CHEBI:18420"/>
    </cofactor>
    <text evidence="6">Binds 1 Mg(2+) ion per subunit.</text>
</comment>
<dbReference type="Gene3D" id="3.30.310.50">
    <property type="entry name" value="Alpha-D-phosphohexomutase, C-terminal domain"/>
    <property type="match status" value="1"/>
</dbReference>
<reference evidence="12 13" key="1">
    <citation type="submission" date="2016-01" db="EMBL/GenBank/DDBJ databases">
        <title>High potential of lignocellulose degradation of a new Verrucomicrobia species.</title>
        <authorList>
            <person name="Wang Y."/>
            <person name="Shi Y."/>
            <person name="Qiu Z."/>
            <person name="Liu S."/>
            <person name="Yang H."/>
        </authorList>
    </citation>
    <scope>NUCLEOTIDE SEQUENCE [LARGE SCALE GENOMIC DNA]</scope>
    <source>
        <strain evidence="12 13">TSB47</strain>
    </source>
</reference>
<feature type="binding site" evidence="6">
    <location>
        <position position="252"/>
    </location>
    <ligand>
        <name>Mg(2+)</name>
        <dbReference type="ChEBI" id="CHEBI:18420"/>
    </ligand>
</feature>
<organism evidence="12 13">
    <name type="scientific">Termitidicoccus mucosus</name>
    <dbReference type="NCBI Taxonomy" id="1184151"/>
    <lineage>
        <taxon>Bacteria</taxon>
        <taxon>Pseudomonadati</taxon>
        <taxon>Verrucomicrobiota</taxon>
        <taxon>Opitutia</taxon>
        <taxon>Opitutales</taxon>
        <taxon>Opitutaceae</taxon>
        <taxon>Termitidicoccus</taxon>
    </lineage>
</organism>
<dbReference type="Pfam" id="PF02880">
    <property type="entry name" value="PGM_PMM_III"/>
    <property type="match status" value="1"/>
</dbReference>